<dbReference type="AlphaFoldDB" id="A0A1J4MDA4"/>
<keyword evidence="2" id="KW-1185">Reference proteome</keyword>
<dbReference type="VEuPathDB" id="CryptoDB:cubi_01542"/>
<gene>
    <name evidence="1" type="ORF">cubi_01542</name>
</gene>
<accession>A0A1J4MDA4</accession>
<comment type="caution">
    <text evidence="1">The sequence shown here is derived from an EMBL/GenBank/DDBJ whole genome shotgun (WGS) entry which is preliminary data.</text>
</comment>
<dbReference type="RefSeq" id="XP_028873781.1">
    <property type="nucleotide sequence ID" value="XM_029018554.1"/>
</dbReference>
<dbReference type="Proteomes" id="UP000186176">
    <property type="component" value="Unassembled WGS sequence"/>
</dbReference>
<organism evidence="1 2">
    <name type="scientific">Cryptosporidium ubiquitum</name>
    <dbReference type="NCBI Taxonomy" id="857276"/>
    <lineage>
        <taxon>Eukaryota</taxon>
        <taxon>Sar</taxon>
        <taxon>Alveolata</taxon>
        <taxon>Apicomplexa</taxon>
        <taxon>Conoidasida</taxon>
        <taxon>Coccidia</taxon>
        <taxon>Eucoccidiorida</taxon>
        <taxon>Eimeriorina</taxon>
        <taxon>Cryptosporidiidae</taxon>
        <taxon>Cryptosporidium</taxon>
    </lineage>
</organism>
<evidence type="ECO:0000313" key="1">
    <source>
        <dbReference type="EMBL" id="OII72209.1"/>
    </source>
</evidence>
<name>A0A1J4MDA4_9CRYT</name>
<sequence length="895" mass="103147">MIEESKIDGELVSKEPKIELECYISPENSQVIGTESEIDDCSNNEQVFNKLGDHNENIIHNFDQIKVFSRSNMEQVNSQYLYLTTTASSSDQVIDHCNPAFPIKELEECKKSKNESNPNLNDVKTYENAKNLIKFKIEKFNSVIKEDKEKRKVIVEWLNNNEWSCKQWSCKKFGKEGAAKRAIQFLEKIHGTTINCLPEGFYSTLLKIGSLEGSKSSYSRRKSADYSEKNANKRSKVNQYTGIQELDSSLTSSSPFKCHQNQNFHEPQMVNLIQKIMLLFSSLDTNSFELKEKFICGQTKIQESRELQWEKLNLNCRRQLRKLILENTINKKFSFKEYGLLLDQASQMLGINQTENDEYHSEDRTIFDSILGVKTVKEVLNKTVKSDLQLFYAIKDILQIIKMSEEGVVENKNSEISSSYWNNLIENGSRINDDLQYLLEGGLAGYSSVTCSNYGNGFFQFNCKHNSSFNERINFNKMINHKNSCMNLLHTNIQENGYRSVYPTYNERRIATRLQGKVQNLDNCEFTGVSSQKLLETNSILSDSIPVNEYQIEASEAEHQSVKMSNGIYTLLDMKYRVKGGQSREILCDMLGNNKVYHDENVNNNVNSENENQFSEKKIRKRRSNYYPENNRKVQRLNPEKQELKKSTIEWWKKPRGWKVTYYKEGQKYSQIFRVSLNSTNIERESQYKLAYNFYLSTREEGKEEVQTNNENDNVINNGNGINTIFCENMMNNVTEKLASSNFLYNIPNIINTSNLIQMLNTNINPRNIISSNAPLIGNILPLNYCLTSLFRSFNPPLYGIGINGGSNIQSDEGYNHLSMENHARAYPSTQISCQPYTPFISSINPFIIPVFPSLIQNLNLIQQNNNNVNTEWNEFPVGSTELPPNSNIINNKIE</sequence>
<reference evidence="1 2" key="1">
    <citation type="submission" date="2016-10" db="EMBL/GenBank/DDBJ databases">
        <title>Reductive evolution of mitochondrial metabolism and differential evolution of invasion-related proteins in Cryptosporidium.</title>
        <authorList>
            <person name="Liu S."/>
            <person name="Roellig D.M."/>
            <person name="Guo Y."/>
            <person name="Li N."/>
            <person name="Frace M.A."/>
            <person name="Tang K."/>
            <person name="Zhang L."/>
            <person name="Feng Y."/>
            <person name="Xiao L."/>
        </authorList>
    </citation>
    <scope>NUCLEOTIDE SEQUENCE [LARGE SCALE GENOMIC DNA]</scope>
    <source>
        <strain evidence="1">39726</strain>
    </source>
</reference>
<dbReference type="EMBL" id="LRBP01000025">
    <property type="protein sequence ID" value="OII72209.1"/>
    <property type="molecule type" value="Genomic_DNA"/>
</dbReference>
<evidence type="ECO:0000313" key="2">
    <source>
        <dbReference type="Proteomes" id="UP000186176"/>
    </source>
</evidence>
<protein>
    <submittedName>
        <fullName evidence="1">Uncharacterized protein</fullName>
    </submittedName>
</protein>
<dbReference type="GeneID" id="39978333"/>
<dbReference type="OrthoDB" id="340321at2759"/>
<proteinExistence type="predicted"/>